<organism evidence="1 2">
    <name type="scientific">Flavobacterium cutihirudinis</name>
    <dbReference type="NCBI Taxonomy" id="1265740"/>
    <lineage>
        <taxon>Bacteria</taxon>
        <taxon>Pseudomonadati</taxon>
        <taxon>Bacteroidota</taxon>
        <taxon>Flavobacteriia</taxon>
        <taxon>Flavobacteriales</taxon>
        <taxon>Flavobacteriaceae</taxon>
        <taxon>Flavobacterium</taxon>
    </lineage>
</organism>
<dbReference type="Proteomes" id="UP000257004">
    <property type="component" value="Unassembled WGS sequence"/>
</dbReference>
<gene>
    <name evidence="1" type="ORF">BD847_0736</name>
</gene>
<name>A0A3D9G0P9_9FLAO</name>
<comment type="caution">
    <text evidence="1">The sequence shown here is derived from an EMBL/GenBank/DDBJ whole genome shotgun (WGS) entry which is preliminary data.</text>
</comment>
<dbReference type="OrthoDB" id="2666928at2"/>
<keyword evidence="2" id="KW-1185">Reference proteome</keyword>
<proteinExistence type="predicted"/>
<evidence type="ECO:0000313" key="1">
    <source>
        <dbReference type="EMBL" id="RED26811.1"/>
    </source>
</evidence>
<accession>A0A3D9G0P9</accession>
<dbReference type="RefSeq" id="WP_115886890.1">
    <property type="nucleotide sequence ID" value="NZ_QRDQ01000007.1"/>
</dbReference>
<dbReference type="EMBL" id="QRDQ01000007">
    <property type="protein sequence ID" value="RED26811.1"/>
    <property type="molecule type" value="Genomic_DNA"/>
</dbReference>
<evidence type="ECO:0000313" key="2">
    <source>
        <dbReference type="Proteomes" id="UP000257004"/>
    </source>
</evidence>
<dbReference type="AlphaFoldDB" id="A0A3D9G0P9"/>
<evidence type="ECO:0008006" key="3">
    <source>
        <dbReference type="Google" id="ProtNLM"/>
    </source>
</evidence>
<reference evidence="1 2" key="1">
    <citation type="submission" date="2018-07" db="EMBL/GenBank/DDBJ databases">
        <title>Genomic Encyclopedia of Archaeal and Bacterial Type Strains, Phase II (KMG-II): from individual species to whole genera.</title>
        <authorList>
            <person name="Goeker M."/>
        </authorList>
    </citation>
    <scope>NUCLEOTIDE SEQUENCE [LARGE SCALE GENOMIC DNA]</scope>
    <source>
        <strain evidence="1 2">DSM 25795</strain>
    </source>
</reference>
<sequence>MKKLYINTGGFDAVFNDLKDSFSGELTADHNDYNLQIKSKWTKGSIKGTRFDDQILFMHFDLIFHQDVSLSIESFQSAPVFFVYCESGNITHTFGANSEKKNLKKSQTAILSNSSVINSVLYFESHKRIQFTLLGMPTIPHIKNKDEELSSLVKKRFTNDTGNYIYVGKENTKIAEKLQEFKAVPQKGTVTNLVKKSILKDILHLEIAHHSYNYLSTFDPVVAIAHKKIAEIKKLRDLNFSEILTNMVLASRNYLPKVSKLKYHFPFKPYQKLAS</sequence>
<protein>
    <recommendedName>
        <fullName evidence="3">AraC family transcriptional regulator</fullName>
    </recommendedName>
</protein>